<evidence type="ECO:0000313" key="2">
    <source>
        <dbReference type="Proteomes" id="UP000008366"/>
    </source>
</evidence>
<dbReference type="Proteomes" id="UP000008366">
    <property type="component" value="Unassembled WGS sequence"/>
</dbReference>
<keyword evidence="2" id="KW-1185">Reference proteome</keyword>
<dbReference type="STRING" id="1184609.KILIM_082_00110"/>
<dbReference type="eggNOG" id="COG4759">
    <property type="taxonomic scope" value="Bacteria"/>
</dbReference>
<dbReference type="InterPro" id="IPR009737">
    <property type="entry name" value="Aim32/Apd1-like"/>
</dbReference>
<name>K6XG64_9MICO</name>
<dbReference type="EMBL" id="BAHD01000082">
    <property type="protein sequence ID" value="GAB97794.1"/>
    <property type="molecule type" value="Genomic_DNA"/>
</dbReference>
<evidence type="ECO:0008006" key="3">
    <source>
        <dbReference type="Google" id="ProtNLM"/>
    </source>
</evidence>
<comment type="caution">
    <text evidence="1">The sequence shown here is derived from an EMBL/GenBank/DDBJ whole genome shotgun (WGS) entry which is preliminary data.</text>
</comment>
<reference evidence="1 2" key="1">
    <citation type="submission" date="2012-08" db="EMBL/GenBank/DDBJ databases">
        <title>Whole genome shotgun sequence of Kineosphaera limosa NBRC 100340.</title>
        <authorList>
            <person name="Yoshida I."/>
            <person name="Isaki S."/>
            <person name="Hosoyama A."/>
            <person name="Tsuchikane K."/>
            <person name="Katsumata H."/>
            <person name="Ando Y."/>
            <person name="Ohji S."/>
            <person name="Hamada M."/>
            <person name="Tamura T."/>
            <person name="Yamazoe A."/>
            <person name="Yamazaki S."/>
            <person name="Fujita N."/>
        </authorList>
    </citation>
    <scope>NUCLEOTIDE SEQUENCE [LARGE SCALE GENOMIC DNA]</scope>
    <source>
        <strain evidence="1 2">NBRC 100340</strain>
    </source>
</reference>
<proteinExistence type="predicted"/>
<dbReference type="AlphaFoldDB" id="K6XG64"/>
<gene>
    <name evidence="1" type="ORF">KILIM_082_00110</name>
</gene>
<dbReference type="Pfam" id="PF06999">
    <property type="entry name" value="Suc_Fer-like"/>
    <property type="match status" value="1"/>
</dbReference>
<accession>K6XG64</accession>
<evidence type="ECO:0000313" key="1">
    <source>
        <dbReference type="EMBL" id="GAB97794.1"/>
    </source>
</evidence>
<sequence>MVSLVDPRLAAGLSRARGLVRDRPHSPDSCSAAWVAGQPPAWGSAATATFWVALEQPGPWGHDAFAASRLDPVIGGGIAARAGAAGGRALLLRTPGRASLRRPGPAPRRVLIATGMPVGRPQLWTGSVTDPRDVLDLPWQELAAGHPERAARALDLRQGTESVLLICTNAQRDVCCAKLGLPLAATLAAEYPQRVFECSHTGGHRFAPTGVLLPTGATLGRLTSQLAAAALHAPLTRLDHNLVDAQNLRGLAHLEPVLQAADAYARATHGVHDLAIDTRATLVPGHPRTTATTRVVSVRLAQHGAGEPEQLLLAVTETTDGVDRPVSCGRAPAPSSFFDVAELT</sequence>
<organism evidence="1 2">
    <name type="scientific">Kineosphaera limosa NBRC 100340</name>
    <dbReference type="NCBI Taxonomy" id="1184609"/>
    <lineage>
        <taxon>Bacteria</taxon>
        <taxon>Bacillati</taxon>
        <taxon>Actinomycetota</taxon>
        <taxon>Actinomycetes</taxon>
        <taxon>Micrococcales</taxon>
        <taxon>Dermatophilaceae</taxon>
        <taxon>Kineosphaera</taxon>
    </lineage>
</organism>
<protein>
    <recommendedName>
        <fullName evidence="3">Sucrase ferredoxin</fullName>
    </recommendedName>
</protein>